<evidence type="ECO:0000259" key="3">
    <source>
        <dbReference type="Pfam" id="PF01370"/>
    </source>
</evidence>
<gene>
    <name evidence="4" type="ORF">EV663_11516</name>
</gene>
<accession>A0A4V2SVX6</accession>
<comment type="caution">
    <text evidence="4">The sequence shown here is derived from an EMBL/GenBank/DDBJ whole genome shotgun (WGS) entry which is preliminary data.</text>
</comment>
<evidence type="ECO:0000313" key="4">
    <source>
        <dbReference type="EMBL" id="TCP59806.1"/>
    </source>
</evidence>
<dbReference type="RefSeq" id="WP_132952402.1">
    <property type="nucleotide sequence ID" value="NZ_SLXU01000015.1"/>
</dbReference>
<dbReference type="Gene3D" id="3.90.25.10">
    <property type="entry name" value="UDP-galactose 4-epimerase, domain 1"/>
    <property type="match status" value="1"/>
</dbReference>
<dbReference type="PANTHER" id="PTHR43000">
    <property type="entry name" value="DTDP-D-GLUCOSE 4,6-DEHYDRATASE-RELATED"/>
    <property type="match status" value="1"/>
</dbReference>
<evidence type="ECO:0000313" key="5">
    <source>
        <dbReference type="Proteomes" id="UP000295050"/>
    </source>
</evidence>
<organism evidence="4 5">
    <name type="scientific">Rhodovulum bhavnagarense</name>
    <dbReference type="NCBI Taxonomy" id="992286"/>
    <lineage>
        <taxon>Bacteria</taxon>
        <taxon>Pseudomonadati</taxon>
        <taxon>Pseudomonadota</taxon>
        <taxon>Alphaproteobacteria</taxon>
        <taxon>Rhodobacterales</taxon>
        <taxon>Paracoccaceae</taxon>
        <taxon>Rhodovulum</taxon>
    </lineage>
</organism>
<dbReference type="NCBIfam" id="TIGR02622">
    <property type="entry name" value="CDP_4_6_dhtase"/>
    <property type="match status" value="1"/>
</dbReference>
<dbReference type="Proteomes" id="UP000295050">
    <property type="component" value="Unassembled WGS sequence"/>
</dbReference>
<sequence>MGLWAGKQVLLTGHTGFKGAWLAEMLLARGAGVFGLALPPDHDPALFDQLGLADRLDHAIVDLRDRAGVAARVAAFAPDMVFHLAAQPLVQRSYRDPVETWATNVMGTVHLLDALRIAGRAVPVVVVTTDKVYENREWVHGYRETDRLGGHDPYSASKAACELVAESWRKSFGAAGLKIATVRAGNVIGGGDWSENRLIPDLARAFAAGQPLRVRNPAAIRPWQHVLEPLSGYLLLAERLMTSDDPRWQDAFNFGPEPGDLRAVRDLVEAATTLWPGKWIDATDPDAPHEAGRLSLTIDKARTELGWAPRWDIARGLAETVTWYRDVTAGADAAALTRAQIAAHGGAA</sequence>
<dbReference type="InterPro" id="IPR001509">
    <property type="entry name" value="Epimerase_deHydtase"/>
</dbReference>
<comment type="similarity">
    <text evidence="2">Belongs to the NAD(P)-dependent epimerase/dehydratase family.</text>
</comment>
<dbReference type="Pfam" id="PF01370">
    <property type="entry name" value="Epimerase"/>
    <property type="match status" value="1"/>
</dbReference>
<dbReference type="SUPFAM" id="SSF51735">
    <property type="entry name" value="NAD(P)-binding Rossmann-fold domains"/>
    <property type="match status" value="1"/>
</dbReference>
<reference evidence="4 5" key="1">
    <citation type="submission" date="2019-03" db="EMBL/GenBank/DDBJ databases">
        <title>Genomic Encyclopedia of Type Strains, Phase IV (KMG-IV): sequencing the most valuable type-strain genomes for metagenomic binning, comparative biology and taxonomic classification.</title>
        <authorList>
            <person name="Goeker M."/>
        </authorList>
    </citation>
    <scope>NUCLEOTIDE SEQUENCE [LARGE SCALE GENOMIC DNA]</scope>
    <source>
        <strain evidence="4 5">DSM 24766</strain>
    </source>
</reference>
<protein>
    <submittedName>
        <fullName evidence="4">CDP-glucose 4,6-dehydratase</fullName>
    </submittedName>
</protein>
<feature type="domain" description="NAD-dependent epimerase/dehydratase" evidence="3">
    <location>
        <begin position="9"/>
        <end position="245"/>
    </location>
</feature>
<dbReference type="AlphaFoldDB" id="A0A4V2SVX6"/>
<dbReference type="EMBL" id="SLXU01000015">
    <property type="protein sequence ID" value="TCP59806.1"/>
    <property type="molecule type" value="Genomic_DNA"/>
</dbReference>
<comment type="pathway">
    <text evidence="1">Bacterial outer membrane biogenesis; LPS O-antigen biosynthesis.</text>
</comment>
<proteinExistence type="inferred from homology"/>
<evidence type="ECO:0000256" key="1">
    <source>
        <dbReference type="ARBA" id="ARBA00005125"/>
    </source>
</evidence>
<dbReference type="InterPro" id="IPR036291">
    <property type="entry name" value="NAD(P)-bd_dom_sf"/>
</dbReference>
<dbReference type="Gene3D" id="3.40.50.720">
    <property type="entry name" value="NAD(P)-binding Rossmann-like Domain"/>
    <property type="match status" value="1"/>
</dbReference>
<dbReference type="InterPro" id="IPR013445">
    <property type="entry name" value="CDP_4_6_deHydtase"/>
</dbReference>
<dbReference type="OrthoDB" id="9801785at2"/>
<keyword evidence="5" id="KW-1185">Reference proteome</keyword>
<evidence type="ECO:0000256" key="2">
    <source>
        <dbReference type="ARBA" id="ARBA00007637"/>
    </source>
</evidence>
<name>A0A4V2SVX6_9RHOB</name>